<reference evidence="1 2" key="1">
    <citation type="submission" date="2024-11" db="EMBL/GenBank/DDBJ databases">
        <title>Chromosome-level genome assembly of the freshwater bivalve Anodonta woodiana.</title>
        <authorList>
            <person name="Chen X."/>
        </authorList>
    </citation>
    <scope>NUCLEOTIDE SEQUENCE [LARGE SCALE GENOMIC DNA]</scope>
    <source>
        <strain evidence="1">MN2024</strain>
        <tissue evidence="1">Gills</tissue>
    </source>
</reference>
<dbReference type="PROSITE" id="PS50092">
    <property type="entry name" value="TSP1"/>
    <property type="match status" value="1"/>
</dbReference>
<name>A0ABD3VZS8_SINWO</name>
<dbReference type="Gene3D" id="2.20.100.10">
    <property type="entry name" value="Thrombospondin type-1 (TSP1) repeat"/>
    <property type="match status" value="1"/>
</dbReference>
<dbReference type="AlphaFoldDB" id="A0ABD3VZS8"/>
<dbReference type="Pfam" id="PF00090">
    <property type="entry name" value="TSP_1"/>
    <property type="match status" value="1"/>
</dbReference>
<dbReference type="EMBL" id="JBJQND010000009">
    <property type="protein sequence ID" value="KAL3866508.1"/>
    <property type="molecule type" value="Genomic_DNA"/>
</dbReference>
<comment type="caution">
    <text evidence="1">The sequence shown here is derived from an EMBL/GenBank/DDBJ whole genome shotgun (WGS) entry which is preliminary data.</text>
</comment>
<protein>
    <submittedName>
        <fullName evidence="1">Uncharacterized protein</fullName>
    </submittedName>
</protein>
<evidence type="ECO:0000313" key="2">
    <source>
        <dbReference type="Proteomes" id="UP001634394"/>
    </source>
</evidence>
<keyword evidence="2" id="KW-1185">Reference proteome</keyword>
<evidence type="ECO:0000313" key="1">
    <source>
        <dbReference type="EMBL" id="KAL3866508.1"/>
    </source>
</evidence>
<accession>A0ABD3VZS8</accession>
<organism evidence="1 2">
    <name type="scientific">Sinanodonta woodiana</name>
    <name type="common">Chinese pond mussel</name>
    <name type="synonym">Anodonta woodiana</name>
    <dbReference type="NCBI Taxonomy" id="1069815"/>
    <lineage>
        <taxon>Eukaryota</taxon>
        <taxon>Metazoa</taxon>
        <taxon>Spiralia</taxon>
        <taxon>Lophotrochozoa</taxon>
        <taxon>Mollusca</taxon>
        <taxon>Bivalvia</taxon>
        <taxon>Autobranchia</taxon>
        <taxon>Heteroconchia</taxon>
        <taxon>Palaeoheterodonta</taxon>
        <taxon>Unionida</taxon>
        <taxon>Unionoidea</taxon>
        <taxon>Unionidae</taxon>
        <taxon>Unioninae</taxon>
        <taxon>Sinanodonta</taxon>
    </lineage>
</organism>
<sequence length="347" mass="39112">MKAIDWYILSFRMIITCYHTRTIAFAAPLEQSVNENLVNMAAIQSKLSSVLEVNDIPDEITKIVGALESSLHVLNCLPLQKSDNCYNPNDYCEIDIGDFTIQAKLTICKNPWSVRIDFKLPQDLKKRVPGILRPFAYTNVEPIVLTPDNNNADGVTTVVHNSEIANMGVNILGINIKAAKFYFNFNLIVRWDCTRPSNNVKRLEYNTAYNDSKPGNDMNKLYYKLKIGYEFKTKRFPCFCYKCERCETIVEKQGHFSEGPESCKSDWSEWSPCPFRDSCNDLPETRTRTRTCIGQSEGGPPCPGSAESICTSPVRDTHTIPQSALERALGQGNICVPNVQVHHHDGA</sequence>
<dbReference type="Proteomes" id="UP001634394">
    <property type="component" value="Unassembled WGS sequence"/>
</dbReference>
<proteinExistence type="predicted"/>
<dbReference type="InterPro" id="IPR036383">
    <property type="entry name" value="TSP1_rpt_sf"/>
</dbReference>
<gene>
    <name evidence="1" type="ORF">ACJMK2_043801</name>
</gene>
<dbReference type="InterPro" id="IPR000884">
    <property type="entry name" value="TSP1_rpt"/>
</dbReference>